<organism evidence="1 2">
    <name type="scientific">Ixodes persulcatus</name>
    <name type="common">Taiga tick</name>
    <dbReference type="NCBI Taxonomy" id="34615"/>
    <lineage>
        <taxon>Eukaryota</taxon>
        <taxon>Metazoa</taxon>
        <taxon>Ecdysozoa</taxon>
        <taxon>Arthropoda</taxon>
        <taxon>Chelicerata</taxon>
        <taxon>Arachnida</taxon>
        <taxon>Acari</taxon>
        <taxon>Parasitiformes</taxon>
        <taxon>Ixodida</taxon>
        <taxon>Ixodoidea</taxon>
        <taxon>Ixodidae</taxon>
        <taxon>Ixodinae</taxon>
        <taxon>Ixodes</taxon>
    </lineage>
</organism>
<protein>
    <submittedName>
        <fullName evidence="1">Uncharacterized protein</fullName>
    </submittedName>
</protein>
<name>A0AC60QZZ2_IXOPE</name>
<reference evidence="1 2" key="1">
    <citation type="journal article" date="2020" name="Cell">
        <title>Large-Scale Comparative Analyses of Tick Genomes Elucidate Their Genetic Diversity and Vector Capacities.</title>
        <authorList>
            <consortium name="Tick Genome and Microbiome Consortium (TIGMIC)"/>
            <person name="Jia N."/>
            <person name="Wang J."/>
            <person name="Shi W."/>
            <person name="Du L."/>
            <person name="Sun Y."/>
            <person name="Zhan W."/>
            <person name="Jiang J.F."/>
            <person name="Wang Q."/>
            <person name="Zhang B."/>
            <person name="Ji P."/>
            <person name="Bell-Sakyi L."/>
            <person name="Cui X.M."/>
            <person name="Yuan T.T."/>
            <person name="Jiang B.G."/>
            <person name="Yang W.F."/>
            <person name="Lam T.T."/>
            <person name="Chang Q.C."/>
            <person name="Ding S.J."/>
            <person name="Wang X.J."/>
            <person name="Zhu J.G."/>
            <person name="Ruan X.D."/>
            <person name="Zhao L."/>
            <person name="Wei J.T."/>
            <person name="Ye R.Z."/>
            <person name="Que T.C."/>
            <person name="Du C.H."/>
            <person name="Zhou Y.H."/>
            <person name="Cheng J.X."/>
            <person name="Dai P.F."/>
            <person name="Guo W.B."/>
            <person name="Han X.H."/>
            <person name="Huang E.J."/>
            <person name="Li L.F."/>
            <person name="Wei W."/>
            <person name="Gao Y.C."/>
            <person name="Liu J.Z."/>
            <person name="Shao H.Z."/>
            <person name="Wang X."/>
            <person name="Wang C.C."/>
            <person name="Yang T.C."/>
            <person name="Huo Q.B."/>
            <person name="Li W."/>
            <person name="Chen H.Y."/>
            <person name="Chen S.E."/>
            <person name="Zhou L.G."/>
            <person name="Ni X.B."/>
            <person name="Tian J.H."/>
            <person name="Sheng Y."/>
            <person name="Liu T."/>
            <person name="Pan Y.S."/>
            <person name="Xia L.Y."/>
            <person name="Li J."/>
            <person name="Zhao F."/>
            <person name="Cao W.C."/>
        </authorList>
    </citation>
    <scope>NUCLEOTIDE SEQUENCE [LARGE SCALE GENOMIC DNA]</scope>
    <source>
        <strain evidence="1">Iper-2018</strain>
    </source>
</reference>
<evidence type="ECO:0000313" key="1">
    <source>
        <dbReference type="EMBL" id="KAG0444962.1"/>
    </source>
</evidence>
<sequence length="170" mass="19128">MRPLLWWISGYPQYCLGREMLGAFAVGADGEWPVDAGLGQEMFSQIAAVAVRLLPYSDRNARGLFFQAVLQFHLAGIASLARTFRDIVYNLFATAEDEVYHALSYPLLTIPYAQINALLLQKPKLPNFPATSNYSQQRNSEIEVSKLVRRMTLLLGVRAHTINDVLLQEL</sequence>
<keyword evidence="2" id="KW-1185">Reference proteome</keyword>
<accession>A0AC60QZZ2</accession>
<comment type="caution">
    <text evidence="1">The sequence shown here is derived from an EMBL/GenBank/DDBJ whole genome shotgun (WGS) entry which is preliminary data.</text>
</comment>
<proteinExistence type="predicted"/>
<dbReference type="EMBL" id="JABSTQ010001135">
    <property type="protein sequence ID" value="KAG0444962.1"/>
    <property type="molecule type" value="Genomic_DNA"/>
</dbReference>
<evidence type="ECO:0000313" key="2">
    <source>
        <dbReference type="Proteomes" id="UP000805193"/>
    </source>
</evidence>
<gene>
    <name evidence="1" type="ORF">HPB47_010549</name>
</gene>
<dbReference type="Proteomes" id="UP000805193">
    <property type="component" value="Unassembled WGS sequence"/>
</dbReference>